<sequence>MISTKRRIQSGMILLAGASFFLGGVTAHAATLYKTTLDTTGLPALAAGDHYTAYFGLTGSAGSTVTLTQLSAGNGGVLGAQSFTGGAFLHSNGSVALKDTGFVNEFTQDFTPGSEFDFTVDLSRTKIGSPDPDSFTFAILDSAGAPLPSNDPYTGFVITTIDLTKTDYNNDDFARYSLTASPAAFPDVNETTPPPVPELSPNLALAVLGGCLALTMRLRRRSLRAAAR</sequence>
<keyword evidence="2" id="KW-1185">Reference proteome</keyword>
<protein>
    <submittedName>
        <fullName evidence="1">Uncharacterized protein</fullName>
    </submittedName>
</protein>
<evidence type="ECO:0000313" key="2">
    <source>
        <dbReference type="Proteomes" id="UP000287394"/>
    </source>
</evidence>
<proteinExistence type="predicted"/>
<accession>A0A402D3T6</accession>
<reference evidence="1 2" key="1">
    <citation type="journal article" date="2019" name="Int. J. Syst. Evol. Microbiol.">
        <title>Capsulimonas corticalis gen. nov., sp. nov., an aerobic capsulated bacterium, of a novel bacterial order, Capsulimonadales ord. nov., of the class Armatimonadia of the phylum Armatimonadetes.</title>
        <authorList>
            <person name="Li J."/>
            <person name="Kudo C."/>
            <person name="Tonouchi A."/>
        </authorList>
    </citation>
    <scope>NUCLEOTIDE SEQUENCE [LARGE SCALE GENOMIC DNA]</scope>
    <source>
        <strain evidence="1 2">AX-7</strain>
    </source>
</reference>
<dbReference type="KEGG" id="ccot:CCAX7_17590"/>
<organism evidence="1 2">
    <name type="scientific">Capsulimonas corticalis</name>
    <dbReference type="NCBI Taxonomy" id="2219043"/>
    <lineage>
        <taxon>Bacteria</taxon>
        <taxon>Bacillati</taxon>
        <taxon>Armatimonadota</taxon>
        <taxon>Armatimonadia</taxon>
        <taxon>Capsulimonadales</taxon>
        <taxon>Capsulimonadaceae</taxon>
        <taxon>Capsulimonas</taxon>
    </lineage>
</organism>
<evidence type="ECO:0000313" key="1">
    <source>
        <dbReference type="EMBL" id="BDI29708.1"/>
    </source>
</evidence>
<gene>
    <name evidence="1" type="ORF">CCAX7_17590</name>
</gene>
<dbReference type="EMBL" id="AP025739">
    <property type="protein sequence ID" value="BDI29708.1"/>
    <property type="molecule type" value="Genomic_DNA"/>
</dbReference>
<dbReference type="RefSeq" id="WP_119324193.1">
    <property type="nucleotide sequence ID" value="NZ_AP025739.1"/>
</dbReference>
<dbReference type="AlphaFoldDB" id="A0A402D3T6"/>
<name>A0A402D3T6_9BACT</name>
<dbReference type="Proteomes" id="UP000287394">
    <property type="component" value="Chromosome"/>
</dbReference>